<keyword evidence="1" id="KW-0812">Transmembrane</keyword>
<feature type="transmembrane region" description="Helical" evidence="1">
    <location>
        <begin position="16"/>
        <end position="36"/>
    </location>
</feature>
<protein>
    <submittedName>
        <fullName evidence="2">Pilus assembly protein</fullName>
    </submittedName>
</protein>
<keyword evidence="1" id="KW-1133">Transmembrane helix</keyword>
<evidence type="ECO:0000256" key="1">
    <source>
        <dbReference type="SAM" id="Phobius"/>
    </source>
</evidence>
<comment type="caution">
    <text evidence="2">The sequence shown here is derived from an EMBL/GenBank/DDBJ whole genome shotgun (WGS) entry which is preliminary data.</text>
</comment>
<keyword evidence="1" id="KW-0472">Membrane</keyword>
<proteinExistence type="predicted"/>
<accession>A0A967B306</accession>
<gene>
    <name evidence="2" type="ORF">G9U51_11740</name>
</gene>
<evidence type="ECO:0000313" key="3">
    <source>
        <dbReference type="Proteomes" id="UP000744769"/>
    </source>
</evidence>
<keyword evidence="3" id="KW-1185">Reference proteome</keyword>
<reference evidence="2" key="1">
    <citation type="submission" date="2020-03" db="EMBL/GenBank/DDBJ databases">
        <title>Draft sequencing of Calidifontibacter sp. DB0510.</title>
        <authorList>
            <person name="Kim D.-U."/>
        </authorList>
    </citation>
    <scope>NUCLEOTIDE SEQUENCE</scope>
    <source>
        <strain evidence="2">DB0510</strain>
    </source>
</reference>
<evidence type="ECO:0000313" key="2">
    <source>
        <dbReference type="EMBL" id="NHN56450.1"/>
    </source>
</evidence>
<dbReference type="Proteomes" id="UP000744769">
    <property type="component" value="Unassembled WGS sequence"/>
</dbReference>
<name>A0A967B306_9MICO</name>
<dbReference type="EMBL" id="JAAOIV010000008">
    <property type="protein sequence ID" value="NHN56450.1"/>
    <property type="molecule type" value="Genomic_DNA"/>
</dbReference>
<sequence length="146" mass="15362">MSRLRARLGRRDSGSAVLEFLVVGVLLTLPVFYLVMCLARLQAGAYGAAAASREAGRMFVTATDDGAAWSRASAGMQLALQDQGFGGGGLQVACTASPCLTRGASVTTTTSVRVDLPLIPDFLRGVVPSTVELRSRHTETVGRYRG</sequence>
<dbReference type="AlphaFoldDB" id="A0A967B306"/>
<organism evidence="2 3">
    <name type="scientific">Metallococcus carri</name>
    <dbReference type="NCBI Taxonomy" id="1656884"/>
    <lineage>
        <taxon>Bacteria</taxon>
        <taxon>Bacillati</taxon>
        <taxon>Actinomycetota</taxon>
        <taxon>Actinomycetes</taxon>
        <taxon>Micrococcales</taxon>
        <taxon>Dermacoccaceae</taxon>
        <taxon>Metallococcus</taxon>
    </lineage>
</organism>
<dbReference type="RefSeq" id="WP_166197114.1">
    <property type="nucleotide sequence ID" value="NZ_JAAOIV010000008.1"/>
</dbReference>